<sequence length="192" mass="22267">MTQFDRKIGPAVQFDRAELDEMVQRWVDENKRCESLGDWKPLAEMYTEDATYGWNYGPKDDFMAVGRDEIRDLALGQEMDGLEGWQYPYQQFVIDDHSGDVIGFWKQVSERTRDDGTHYQVTGIGGSWFRYGGNFQWSWQRDFFDFGNVSSLFLEMITNNAMSDGMNARIQRATSGRLPGWYPVGKAPVPLW</sequence>
<dbReference type="AlphaFoldDB" id="A0A1B1JZA1"/>
<reference evidence="1 2" key="1">
    <citation type="submission" date="2014-07" db="EMBL/GenBank/DDBJ databases">
        <authorList>
            <person name="Zhang J.E."/>
            <person name="Yang H."/>
            <person name="Guo J."/>
            <person name="Deng Z."/>
            <person name="Luo H."/>
            <person name="Luo M."/>
            <person name="Zhao B."/>
        </authorList>
    </citation>
    <scope>NUCLEOTIDE SEQUENCE [LARGE SCALE GENOMIC DNA]</scope>
    <source>
        <strain evidence="1 2">1CP</strain>
    </source>
</reference>
<proteinExistence type="predicted"/>
<protein>
    <recommendedName>
        <fullName evidence="3">Nuclear transport factor 2 family protein</fullName>
    </recommendedName>
</protein>
<evidence type="ECO:0008006" key="3">
    <source>
        <dbReference type="Google" id="ProtNLM"/>
    </source>
</evidence>
<gene>
    <name evidence="1" type="ORF">R1CP_04780</name>
</gene>
<evidence type="ECO:0000313" key="2">
    <source>
        <dbReference type="Proteomes" id="UP000186108"/>
    </source>
</evidence>
<organism evidence="1 2">
    <name type="scientific">Rhodococcus opacus</name>
    <name type="common">Nocardia opaca</name>
    <dbReference type="NCBI Taxonomy" id="37919"/>
    <lineage>
        <taxon>Bacteria</taxon>
        <taxon>Bacillati</taxon>
        <taxon>Actinomycetota</taxon>
        <taxon>Actinomycetes</taxon>
        <taxon>Mycobacteriales</taxon>
        <taxon>Nocardiaceae</taxon>
        <taxon>Rhodococcus</taxon>
    </lineage>
</organism>
<accession>A0A1B1JZA1</accession>
<dbReference type="SUPFAM" id="SSF54427">
    <property type="entry name" value="NTF2-like"/>
    <property type="match status" value="1"/>
</dbReference>
<dbReference type="InterPro" id="IPR032710">
    <property type="entry name" value="NTF2-like_dom_sf"/>
</dbReference>
<evidence type="ECO:0000313" key="1">
    <source>
        <dbReference type="EMBL" id="ANS25693.1"/>
    </source>
</evidence>
<dbReference type="PATRIC" id="fig|37919.13.peg.972"/>
<dbReference type="EMBL" id="CP009111">
    <property type="protein sequence ID" value="ANS25693.1"/>
    <property type="molecule type" value="Genomic_DNA"/>
</dbReference>
<dbReference type="Gene3D" id="3.10.450.50">
    <property type="match status" value="1"/>
</dbReference>
<name>A0A1B1JZA1_RHOOP</name>
<dbReference type="Proteomes" id="UP000186108">
    <property type="component" value="Chromosome"/>
</dbReference>
<dbReference type="RefSeq" id="WP_065489133.1">
    <property type="nucleotide sequence ID" value="NZ_CP009111.1"/>
</dbReference>